<dbReference type="PROSITE" id="PS50404">
    <property type="entry name" value="GST_NTER"/>
    <property type="match status" value="1"/>
</dbReference>
<comment type="caution">
    <text evidence="1">The sequence shown here is derived from an EMBL/GenBank/DDBJ whole genome shotgun (WGS) entry which is preliminary data.</text>
</comment>
<name>A0A7D9IWK0_PARCT</name>
<dbReference type="AlphaFoldDB" id="A0A7D9IWK0"/>
<dbReference type="SUPFAM" id="SSF52833">
    <property type="entry name" value="Thioredoxin-like"/>
    <property type="match status" value="1"/>
</dbReference>
<evidence type="ECO:0000313" key="1">
    <source>
        <dbReference type="EMBL" id="CAB4015036.1"/>
    </source>
</evidence>
<evidence type="ECO:0000313" key="2">
    <source>
        <dbReference type="Proteomes" id="UP001152795"/>
    </source>
</evidence>
<dbReference type="EMBL" id="CACRXK020008547">
    <property type="protein sequence ID" value="CAB4015036.1"/>
    <property type="molecule type" value="Genomic_DNA"/>
</dbReference>
<accession>A0A7D9IWK0</accession>
<sequence>MSTRRYKLTYFPVRARAEPIRIILTLAGADWEDKRDMTDDDLAVLNQHSDEQAKNILPESAILVSYKRNANLKELLAPYNPYKPNKLEGQGCYKYDANCQAL</sequence>
<reference evidence="1" key="1">
    <citation type="submission" date="2020-04" db="EMBL/GenBank/DDBJ databases">
        <authorList>
            <person name="Alioto T."/>
            <person name="Alioto T."/>
            <person name="Gomez Garrido J."/>
        </authorList>
    </citation>
    <scope>NUCLEOTIDE SEQUENCE</scope>
    <source>
        <strain evidence="1">A484AB</strain>
    </source>
</reference>
<dbReference type="InterPro" id="IPR036249">
    <property type="entry name" value="Thioredoxin-like_sf"/>
</dbReference>
<dbReference type="Proteomes" id="UP001152795">
    <property type="component" value="Unassembled WGS sequence"/>
</dbReference>
<dbReference type="InterPro" id="IPR004045">
    <property type="entry name" value="Glutathione_S-Trfase_N"/>
</dbReference>
<gene>
    <name evidence="1" type="ORF">PACLA_8A041807</name>
</gene>
<proteinExistence type="predicted"/>
<protein>
    <submittedName>
        <fullName evidence="1">Glutathione S-transferase 6</fullName>
    </submittedName>
</protein>
<dbReference type="Gene3D" id="3.40.30.10">
    <property type="entry name" value="Glutaredoxin"/>
    <property type="match status" value="1"/>
</dbReference>
<keyword evidence="2" id="KW-1185">Reference proteome</keyword>
<dbReference type="OrthoDB" id="414243at2759"/>
<organism evidence="1 2">
    <name type="scientific">Paramuricea clavata</name>
    <name type="common">Red gorgonian</name>
    <name type="synonym">Violescent sea-whip</name>
    <dbReference type="NCBI Taxonomy" id="317549"/>
    <lineage>
        <taxon>Eukaryota</taxon>
        <taxon>Metazoa</taxon>
        <taxon>Cnidaria</taxon>
        <taxon>Anthozoa</taxon>
        <taxon>Octocorallia</taxon>
        <taxon>Malacalcyonacea</taxon>
        <taxon>Plexauridae</taxon>
        <taxon>Paramuricea</taxon>
    </lineage>
</organism>